<dbReference type="InterPro" id="IPR008274">
    <property type="entry name" value="AldOxase/xan_DH_MoCoBD1"/>
</dbReference>
<dbReference type="PANTHER" id="PTHR11908">
    <property type="entry name" value="XANTHINE DEHYDROGENASE"/>
    <property type="match status" value="1"/>
</dbReference>
<dbReference type="Pfam" id="PF20256">
    <property type="entry name" value="MoCoBD_2"/>
    <property type="match status" value="1"/>
</dbReference>
<dbReference type="SMART" id="SM01008">
    <property type="entry name" value="Ald_Xan_dh_C"/>
    <property type="match status" value="1"/>
</dbReference>
<dbReference type="InterPro" id="IPR046867">
    <property type="entry name" value="AldOxase/xan_DH_MoCoBD2"/>
</dbReference>
<dbReference type="Pfam" id="PF02738">
    <property type="entry name" value="MoCoBD_1"/>
    <property type="match status" value="1"/>
</dbReference>
<dbReference type="SUPFAM" id="SSF54665">
    <property type="entry name" value="CO dehydrogenase molybdoprotein N-domain-like"/>
    <property type="match status" value="1"/>
</dbReference>
<dbReference type="InterPro" id="IPR036856">
    <property type="entry name" value="Ald_Oxase/Xan_DH_a/b_sf"/>
</dbReference>
<evidence type="ECO:0000313" key="5">
    <source>
        <dbReference type="EMBL" id="MEJ2869126.1"/>
    </source>
</evidence>
<reference evidence="5 6" key="1">
    <citation type="submission" date="2024-03" db="EMBL/GenBank/DDBJ databases">
        <title>Actinomycetospora sp. OC33-EN08, a novel actinomycete isolated from wild orchid (Aerides multiflora).</title>
        <authorList>
            <person name="Suriyachadkun C."/>
        </authorList>
    </citation>
    <scope>NUCLEOTIDE SEQUENCE [LARGE SCALE GENOMIC DNA]</scope>
    <source>
        <strain evidence="5 6">OC33-EN08</strain>
    </source>
</reference>
<sequence length="801" mass="83187">MTVTTHTGGSILGHPVKRTEDQELITGAGAYTGDLPVEGALHAVFVRSPIAHGTLGDIDVEEARGMPGVVAVYTAADLDVADRPGLPGVVPDAMSRPHLAKGKVRFVGDIVAAVIGETAGQALDAAETVFPDIEPLPAVTGIEEAFADGAPVLFDEVGSNLVAGAGTGEVAGIFDEADVVVEGKFLNQKLAGVPMEPNACVVQPGEPNGGITLYLSTQTPHGARDAIAGDLGFEADQVRVVAPRVGGGFGPKATAYPEYTIAAKAAMLLGRPVRWNETRSENMLSMVHGRAQVQWVELGVKNDGKIVGLRASVIGDGGAYPAVGTILPSLTQLLAQGVYDIPAIEFSWKTVVTNTTTVGAYRGAGRPEATQLLERIIDMAADRIGVDPLEMRRMNYLQPEQYPMTSLTGAEYDNADHEKALDAAKSAAGYDELLAEQKRRRDAGDRVALGIGVGSYVEVTAPLGLDGEYGSAQAHPDGTFTVMAGTSAHGQGHETAFAQLASAVLGVPMEKVKVVQSDTAVVRSGAGTLGSRSLQTGGSAIHNASTELVHRAREIAAHLLEAAVEDIEHSDDGFGVRGVAGNTITWQQVATASEDGTGLEDGAGRALREDLDFKQGQSSFPFGTHISVVEVDLDTGMVKPLRHVAVDDCGRILNPMLVAGQQHGGIAQGISQALFERVTYDEDGNPTTGNLASYTIPSAADLCSYEASNTETPTHLNPIGAKGIGESGTIGSTPAVHNAVIDAVSHLGVTHIDMPLTPEAVWRAIDGAATNGASDPGTRHQAGPEYAGKAETEHVPDGTDA</sequence>
<feature type="region of interest" description="Disordered" evidence="3">
    <location>
        <begin position="769"/>
        <end position="801"/>
    </location>
</feature>
<dbReference type="Pfam" id="PF01315">
    <property type="entry name" value="Ald_Xan_dh_C"/>
    <property type="match status" value="1"/>
</dbReference>
<name>A0ABU8MPE6_9PSEU</name>
<dbReference type="InterPro" id="IPR037165">
    <property type="entry name" value="AldOxase/xan_DH_Mopterin-bd_sf"/>
</dbReference>
<dbReference type="InterPro" id="IPR016208">
    <property type="entry name" value="Ald_Oxase/xanthine_DH-like"/>
</dbReference>
<dbReference type="EMBL" id="JBBEGN010000006">
    <property type="protein sequence ID" value="MEJ2869126.1"/>
    <property type="molecule type" value="Genomic_DNA"/>
</dbReference>
<keyword evidence="1" id="KW-0500">Molybdenum</keyword>
<dbReference type="Gene3D" id="3.90.1170.50">
    <property type="entry name" value="Aldehyde oxidase/xanthine dehydrogenase, a/b hammerhead"/>
    <property type="match status" value="1"/>
</dbReference>
<keyword evidence="6" id="KW-1185">Reference proteome</keyword>
<evidence type="ECO:0000313" key="6">
    <source>
        <dbReference type="Proteomes" id="UP001385809"/>
    </source>
</evidence>
<protein>
    <submittedName>
        <fullName evidence="5">Xanthine dehydrogenase family protein molybdopterin-binding subunit</fullName>
    </submittedName>
</protein>
<dbReference type="PANTHER" id="PTHR11908:SF132">
    <property type="entry name" value="ALDEHYDE OXIDASE 1-RELATED"/>
    <property type="match status" value="1"/>
</dbReference>
<comment type="caution">
    <text evidence="5">The sequence shown here is derived from an EMBL/GenBank/DDBJ whole genome shotgun (WGS) entry which is preliminary data.</text>
</comment>
<evidence type="ECO:0000259" key="4">
    <source>
        <dbReference type="SMART" id="SM01008"/>
    </source>
</evidence>
<dbReference type="RefSeq" id="WP_337695703.1">
    <property type="nucleotide sequence ID" value="NZ_JBBEGN010000006.1"/>
</dbReference>
<dbReference type="InterPro" id="IPR000674">
    <property type="entry name" value="Ald_Oxase/Xan_DH_a/b"/>
</dbReference>
<dbReference type="Gene3D" id="3.30.365.10">
    <property type="entry name" value="Aldehyde oxidase/xanthine dehydrogenase, molybdopterin binding domain"/>
    <property type="match status" value="4"/>
</dbReference>
<dbReference type="Proteomes" id="UP001385809">
    <property type="component" value="Unassembled WGS sequence"/>
</dbReference>
<keyword evidence="2" id="KW-0560">Oxidoreductase</keyword>
<feature type="domain" description="Aldehyde oxidase/xanthine dehydrogenase a/b hammerhead" evidence="4">
    <location>
        <begin position="26"/>
        <end position="137"/>
    </location>
</feature>
<accession>A0ABU8MPE6</accession>
<gene>
    <name evidence="5" type="ORF">WCD74_15235</name>
</gene>
<proteinExistence type="predicted"/>
<organism evidence="5 6">
    <name type="scientific">Actinomycetospora aurantiaca</name>
    <dbReference type="NCBI Taxonomy" id="3129233"/>
    <lineage>
        <taxon>Bacteria</taxon>
        <taxon>Bacillati</taxon>
        <taxon>Actinomycetota</taxon>
        <taxon>Actinomycetes</taxon>
        <taxon>Pseudonocardiales</taxon>
        <taxon>Pseudonocardiaceae</taxon>
        <taxon>Actinomycetospora</taxon>
    </lineage>
</organism>
<evidence type="ECO:0000256" key="2">
    <source>
        <dbReference type="ARBA" id="ARBA00023002"/>
    </source>
</evidence>
<dbReference type="SUPFAM" id="SSF56003">
    <property type="entry name" value="Molybdenum cofactor-binding domain"/>
    <property type="match status" value="1"/>
</dbReference>
<evidence type="ECO:0000256" key="1">
    <source>
        <dbReference type="ARBA" id="ARBA00022505"/>
    </source>
</evidence>
<evidence type="ECO:0000256" key="3">
    <source>
        <dbReference type="SAM" id="MobiDB-lite"/>
    </source>
</evidence>
<feature type="compositionally biased region" description="Basic and acidic residues" evidence="3">
    <location>
        <begin position="788"/>
        <end position="801"/>
    </location>
</feature>